<protein>
    <submittedName>
        <fullName evidence="1">Uncharacterized protein</fullName>
    </submittedName>
</protein>
<evidence type="ECO:0000313" key="2">
    <source>
        <dbReference type="Proteomes" id="UP000035740"/>
    </source>
</evidence>
<sequence length="42" mass="4887">MECVNLLQCQEDFSLAEMKDFVTHRICLVIGIDVMVELWKEG</sequence>
<evidence type="ECO:0000313" key="1">
    <source>
        <dbReference type="EMBL" id="KMS99493.1"/>
    </source>
</evidence>
<name>A0A0J8BHJ9_BETVV</name>
<reference evidence="1 2" key="1">
    <citation type="journal article" date="2014" name="Nature">
        <title>The genome of the recently domesticated crop plant sugar beet (Beta vulgaris).</title>
        <authorList>
            <person name="Dohm J.C."/>
            <person name="Minoche A.E."/>
            <person name="Holtgrawe D."/>
            <person name="Capella-Gutierrez S."/>
            <person name="Zakrzewski F."/>
            <person name="Tafer H."/>
            <person name="Rupp O."/>
            <person name="Sorensen T.R."/>
            <person name="Stracke R."/>
            <person name="Reinhardt R."/>
            <person name="Goesmann A."/>
            <person name="Kraft T."/>
            <person name="Schulz B."/>
            <person name="Stadler P.F."/>
            <person name="Schmidt T."/>
            <person name="Gabaldon T."/>
            <person name="Lehrach H."/>
            <person name="Weisshaar B."/>
            <person name="Himmelbauer H."/>
        </authorList>
    </citation>
    <scope>NUCLEOTIDE SEQUENCE [LARGE SCALE GENOMIC DNA]</scope>
    <source>
        <tissue evidence="1">Taproot</tissue>
    </source>
</reference>
<organism evidence="1 2">
    <name type="scientific">Beta vulgaris subsp. vulgaris</name>
    <name type="common">Beet</name>
    <dbReference type="NCBI Taxonomy" id="3555"/>
    <lineage>
        <taxon>Eukaryota</taxon>
        <taxon>Viridiplantae</taxon>
        <taxon>Streptophyta</taxon>
        <taxon>Embryophyta</taxon>
        <taxon>Tracheophyta</taxon>
        <taxon>Spermatophyta</taxon>
        <taxon>Magnoliopsida</taxon>
        <taxon>eudicotyledons</taxon>
        <taxon>Gunneridae</taxon>
        <taxon>Pentapetalae</taxon>
        <taxon>Caryophyllales</taxon>
        <taxon>Chenopodiaceae</taxon>
        <taxon>Betoideae</taxon>
        <taxon>Beta</taxon>
    </lineage>
</organism>
<proteinExistence type="predicted"/>
<dbReference type="Proteomes" id="UP000035740">
    <property type="component" value="Unassembled WGS sequence"/>
</dbReference>
<dbReference type="AlphaFoldDB" id="A0A0J8BHJ9"/>
<dbReference type="EMBL" id="KQ090217">
    <property type="protein sequence ID" value="KMS99493.1"/>
    <property type="molecule type" value="Genomic_DNA"/>
</dbReference>
<accession>A0A0J8BHJ9</accession>
<gene>
    <name evidence="1" type="ORF">BVRB_1g023330</name>
</gene>
<keyword evidence="2" id="KW-1185">Reference proteome</keyword>
<dbReference type="Gramene" id="KMS99493">
    <property type="protein sequence ID" value="KMS99493"/>
    <property type="gene ID" value="BVRB_1g023330"/>
</dbReference>